<keyword evidence="2" id="KW-1185">Reference proteome</keyword>
<dbReference type="AlphaFoldDB" id="A0A0D2WYX4"/>
<organism evidence="1 2">
    <name type="scientific">Capsaspora owczarzaki (strain ATCC 30864)</name>
    <dbReference type="NCBI Taxonomy" id="595528"/>
    <lineage>
        <taxon>Eukaryota</taxon>
        <taxon>Filasterea</taxon>
        <taxon>Capsaspora</taxon>
    </lineage>
</organism>
<dbReference type="Proteomes" id="UP000008743">
    <property type="component" value="Unassembled WGS sequence"/>
</dbReference>
<sequence length="494" mass="55077">MNTSGNPNIEFKPFNRYEYVELPDNNNGNYSSGIKFNVNSLQSGWSDPANGYVMIDYLLKKANGLAISQAEYDSFSLNCGTYSLLGGVNITMGTQNKVILDDDKHLPLTNHLHWMAEWSKDYAETKGRQYAYALDANDVQTNAAYGYEFPAVDLAGTVDNKTVNNTGAAGAKIGELVSDAVTVPVATTPLQIVGNQAFAIRKAVLETYSLTPFVAGVSTSLQYRIPFPMKFFTDAFRAMDFAIWNLRMDINMDRKTDAYPTLATTTAGVAHNFSFTPINGTAKLYIPMVEWHTEHQPLFNTLSLNYSKDLEYFQYVVKEDVIANNLIASVTDKVLFEKETDLRQLYILAMADPVGNDGIIPSDKLYPYIYNRRVTDVTVKLNTKPLYASPITSDVILYDYYTQSLASSGLDTSTSAQIGWIDYRRNYFQTLFDFTSTEAVNASNLLECKIMASFKPVHTNNVGNTPNVATRYLYVAKCLRHAKITSDNGVMNVA</sequence>
<dbReference type="InParanoid" id="A0A0D2WYX4"/>
<reference evidence="2" key="1">
    <citation type="submission" date="2011-02" db="EMBL/GenBank/DDBJ databases">
        <title>The Genome Sequence of Capsaspora owczarzaki ATCC 30864.</title>
        <authorList>
            <person name="Russ C."/>
            <person name="Cuomo C."/>
            <person name="Burger G."/>
            <person name="Gray M.W."/>
            <person name="Holland P.W.H."/>
            <person name="King N."/>
            <person name="Lang F.B.F."/>
            <person name="Roger A.J."/>
            <person name="Ruiz-Trillo I."/>
            <person name="Young S.K."/>
            <person name="Zeng Q."/>
            <person name="Gargeya S."/>
            <person name="Alvarado L."/>
            <person name="Berlin A."/>
            <person name="Chapman S.B."/>
            <person name="Chen Z."/>
            <person name="Freedman E."/>
            <person name="Gellesch M."/>
            <person name="Goldberg J."/>
            <person name="Griggs A."/>
            <person name="Gujja S."/>
            <person name="Heilman E."/>
            <person name="Heiman D."/>
            <person name="Howarth C."/>
            <person name="Mehta T."/>
            <person name="Neiman D."/>
            <person name="Pearson M."/>
            <person name="Roberts A."/>
            <person name="Saif S."/>
            <person name="Shea T."/>
            <person name="Shenoy N."/>
            <person name="Sisk P."/>
            <person name="Stolte C."/>
            <person name="Sykes S."/>
            <person name="White J."/>
            <person name="Yandava C."/>
            <person name="Haas B."/>
            <person name="Nusbaum C."/>
            <person name="Birren B."/>
        </authorList>
    </citation>
    <scope>NUCLEOTIDE SEQUENCE</scope>
    <source>
        <strain evidence="2">ATCC 30864</strain>
    </source>
</reference>
<gene>
    <name evidence="1" type="ORF">CAOG_008300</name>
</gene>
<protein>
    <recommendedName>
        <fullName evidence="3">Major capsid protein</fullName>
    </recommendedName>
</protein>
<dbReference type="EMBL" id="KE346387">
    <property type="protein sequence ID" value="KJE98323.1"/>
    <property type="molecule type" value="Genomic_DNA"/>
</dbReference>
<name>A0A0D2WYX4_CAPO3</name>
<evidence type="ECO:0000313" key="1">
    <source>
        <dbReference type="EMBL" id="KJE98323.1"/>
    </source>
</evidence>
<dbReference type="PhylomeDB" id="A0A0D2WYX4"/>
<accession>A0A0D2WYX4</accession>
<evidence type="ECO:0000313" key="2">
    <source>
        <dbReference type="Proteomes" id="UP000008743"/>
    </source>
</evidence>
<proteinExistence type="predicted"/>
<evidence type="ECO:0008006" key="3">
    <source>
        <dbReference type="Google" id="ProtNLM"/>
    </source>
</evidence>